<keyword evidence="6 7" id="KW-0653">Protein transport</keyword>
<dbReference type="EMBL" id="CAJOAY010003300">
    <property type="protein sequence ID" value="CAF4014643.1"/>
    <property type="molecule type" value="Genomic_DNA"/>
</dbReference>
<dbReference type="Pfam" id="PF15469">
    <property type="entry name" value="Sec5"/>
    <property type="match status" value="1"/>
</dbReference>
<organism evidence="10 11">
    <name type="scientific">Adineta steineri</name>
    <dbReference type="NCBI Taxonomy" id="433720"/>
    <lineage>
        <taxon>Eukaryota</taxon>
        <taxon>Metazoa</taxon>
        <taxon>Spiralia</taxon>
        <taxon>Gnathifera</taxon>
        <taxon>Rotifera</taxon>
        <taxon>Eurotatoria</taxon>
        <taxon>Bdelloidea</taxon>
        <taxon>Adinetida</taxon>
        <taxon>Adinetidae</taxon>
        <taxon>Adineta</taxon>
    </lineage>
</organism>
<dbReference type="GO" id="GO:0000145">
    <property type="term" value="C:exocyst"/>
    <property type="evidence" value="ECO:0007669"/>
    <property type="project" value="UniProtKB-UniRule"/>
</dbReference>
<dbReference type="InterPro" id="IPR002909">
    <property type="entry name" value="IPT_dom"/>
</dbReference>
<dbReference type="Gene3D" id="2.60.40.10">
    <property type="entry name" value="Immunoglobulins"/>
    <property type="match status" value="1"/>
</dbReference>
<dbReference type="InterPro" id="IPR013783">
    <property type="entry name" value="Ig-like_fold"/>
</dbReference>
<evidence type="ECO:0000259" key="9">
    <source>
        <dbReference type="Pfam" id="PF15469"/>
    </source>
</evidence>
<feature type="domain" description="IPT/TIG" evidence="8">
    <location>
        <begin position="4"/>
        <end position="80"/>
    </location>
</feature>
<dbReference type="GO" id="GO:0006893">
    <property type="term" value="P:Golgi to plasma membrane transport"/>
    <property type="evidence" value="ECO:0007669"/>
    <property type="project" value="UniProtKB-UniRule"/>
</dbReference>
<dbReference type="AlphaFoldDB" id="A0A819PGB0"/>
<dbReference type="PANTHER" id="PTHR13043">
    <property type="entry name" value="EXOCYST COMPLEX COMPONENT SEC5"/>
    <property type="match status" value="1"/>
</dbReference>
<dbReference type="InterPro" id="IPR014756">
    <property type="entry name" value="Ig_E-set"/>
</dbReference>
<reference evidence="10" key="1">
    <citation type="submission" date="2021-02" db="EMBL/GenBank/DDBJ databases">
        <authorList>
            <person name="Nowell W R."/>
        </authorList>
    </citation>
    <scope>NUCLEOTIDE SEQUENCE</scope>
</reference>
<comment type="subunit">
    <text evidence="7">Component of the exocyst complex.</text>
</comment>
<dbReference type="PANTHER" id="PTHR13043:SF1">
    <property type="entry name" value="EXOCYST COMPLEX COMPONENT 2"/>
    <property type="match status" value="1"/>
</dbReference>
<evidence type="ECO:0000256" key="1">
    <source>
        <dbReference type="ARBA" id="ARBA00002660"/>
    </source>
</evidence>
<evidence type="ECO:0000256" key="7">
    <source>
        <dbReference type="RuleBase" id="RU365069"/>
    </source>
</evidence>
<evidence type="ECO:0000256" key="4">
    <source>
        <dbReference type="ARBA" id="ARBA00022448"/>
    </source>
</evidence>
<evidence type="ECO:0000256" key="5">
    <source>
        <dbReference type="ARBA" id="ARBA00022483"/>
    </source>
</evidence>
<sequence length="937" mass="106381">MPTPLVTGISPREGCPGIKITIRGENLGLDEKDFVALKVCGDDCRASATWISPNKIIAYAGHGQGKGDVIVTTKSGGIGSCSVGFYGRVEQAGQFQEVAVWIEEDAVALFGLNVSKAPALLPGSGDTLGGSAADSSNANAAEELYEMFPTTPTAAPITPKIPVGATIEAIRPAFELDCDEKLSLPGGLGATPSLFAVPSRSSTDITQPNFNPYYYLLAHKSTANFDELRKNLDHLKRTQSDNKGASTTLVKNNIASFMEAVDIMKDIRRFSADDRKKNFYEPVIKLVEDISHIAHSMYDTDLARKDYSDTIRNALNVIQRYKFIFHLPQTIERSVKREEYEKVINDLVRARAAFETVDSTVFRNIQREVEQQIQNLRTLFRQRLTEFPSTIDDQKLFIRYLHSLDPKADPAWDCIIHQKAALIDVLRSCVVDPRQQQQQQQTHEIKLHHDQATNAVDQACDVLTTAFPDLWYLIQLYLKKKLYPLSEKSDEIDKTYTHRAPEFLALTKEIIQTFINVVRLNLLNRSTTKKSDMTSSQDDDLYTNADETYQRVKTLPHCVQNCRLCVLHLVSLDIQLDFKKELQQLMFDLRLECFKVIMDHACLEVSRLNTQETWELECDEHLGSHTKLPNLFHDMIVTKANIIYENVLSVNVTKGERKFFEDKEATKQAAIAVYRLLGDFASVFELLIKDCSSSTSNSIEPLSSSTTMITSSEHLSKTLRLIIILNNFAYTRRFILPRLKKIFLNYGFRGMDRVYDEVEIIYKRVDERLLDTVQNEYLRPFLHRLESRMYAGRFDWATHIRVTSVKDYVKHIILDLARVHAEVYSISSQLVYLVLSRILSTLVNELAKLYSNINQFSKAGGMQACLDLIALQECLGRCMESETSNKLKELITQIPEATEHIKSKALTDMLNVFLKQMQPYSIAFRDVVIQQQPNATN</sequence>
<name>A0A819PGB0_9BILA</name>
<evidence type="ECO:0000256" key="6">
    <source>
        <dbReference type="ARBA" id="ARBA00022927"/>
    </source>
</evidence>
<evidence type="ECO:0000259" key="8">
    <source>
        <dbReference type="Pfam" id="PF01833"/>
    </source>
</evidence>
<comment type="caution">
    <text evidence="10">The sequence shown here is derived from an EMBL/GenBank/DDBJ whole genome shotgun (WGS) entry which is preliminary data.</text>
</comment>
<gene>
    <name evidence="10" type="ORF">OKA104_LOCUS30586</name>
</gene>
<dbReference type="SUPFAM" id="SSF81296">
    <property type="entry name" value="E set domains"/>
    <property type="match status" value="1"/>
</dbReference>
<keyword evidence="5 7" id="KW-0268">Exocytosis</keyword>
<evidence type="ECO:0000256" key="2">
    <source>
        <dbReference type="ARBA" id="ARBA00010578"/>
    </source>
</evidence>
<feature type="domain" description="Exocyst complex component EXOC2/Sec5 N-terminal" evidence="9">
    <location>
        <begin position="199"/>
        <end position="916"/>
    </location>
</feature>
<evidence type="ECO:0000256" key="3">
    <source>
        <dbReference type="ARBA" id="ARBA00017526"/>
    </source>
</evidence>
<dbReference type="Pfam" id="PF01833">
    <property type="entry name" value="TIG"/>
    <property type="match status" value="1"/>
</dbReference>
<dbReference type="InterPro" id="IPR039481">
    <property type="entry name" value="EXOC2/Sec5_N_dom"/>
</dbReference>
<keyword evidence="4 7" id="KW-0813">Transport</keyword>
<dbReference type="InterPro" id="IPR029175">
    <property type="entry name" value="EXOC2/Sec5"/>
</dbReference>
<evidence type="ECO:0000313" key="11">
    <source>
        <dbReference type="Proteomes" id="UP000663881"/>
    </source>
</evidence>
<dbReference type="GO" id="GO:0006887">
    <property type="term" value="P:exocytosis"/>
    <property type="evidence" value="ECO:0007669"/>
    <property type="project" value="UniProtKB-KW"/>
</dbReference>
<dbReference type="Proteomes" id="UP000663881">
    <property type="component" value="Unassembled WGS sequence"/>
</dbReference>
<comment type="function">
    <text evidence="1 7">Component of the exocyst complex involved in the docking of exocytic vesicles with fusion sites on the plasma membrane.</text>
</comment>
<comment type="similarity">
    <text evidence="2 7">Belongs to the SEC5 family.</text>
</comment>
<accession>A0A819PGB0</accession>
<evidence type="ECO:0000313" key="10">
    <source>
        <dbReference type="EMBL" id="CAF4014643.1"/>
    </source>
</evidence>
<dbReference type="FunFam" id="2.60.40.10:FF:000196">
    <property type="entry name" value="Exocyst complex component 2"/>
    <property type="match status" value="1"/>
</dbReference>
<dbReference type="GO" id="GO:0015031">
    <property type="term" value="P:protein transport"/>
    <property type="evidence" value="ECO:0007669"/>
    <property type="project" value="UniProtKB-KW"/>
</dbReference>
<proteinExistence type="inferred from homology"/>
<protein>
    <recommendedName>
        <fullName evidence="3 7">Exocyst complex component 2</fullName>
    </recommendedName>
</protein>
<dbReference type="CDD" id="cd00603">
    <property type="entry name" value="IPT_PCSR"/>
    <property type="match status" value="1"/>
</dbReference>